<accession>A0A1G2BTW9</accession>
<dbReference type="AlphaFoldDB" id="A0A1G2BTW9"/>
<name>A0A1G2BTW9_9BACT</name>
<dbReference type="EMBL" id="MHKM01000011">
    <property type="protein sequence ID" value="OGY91800.1"/>
    <property type="molecule type" value="Genomic_DNA"/>
</dbReference>
<organism evidence="1 2">
    <name type="scientific">Candidatus Komeilibacteria bacterium RIFCSPLOWO2_01_FULL_52_15</name>
    <dbReference type="NCBI Taxonomy" id="1798551"/>
    <lineage>
        <taxon>Bacteria</taxon>
        <taxon>Candidatus Komeiliibacteriota</taxon>
    </lineage>
</organism>
<evidence type="ECO:0000313" key="1">
    <source>
        <dbReference type="EMBL" id="OGY91800.1"/>
    </source>
</evidence>
<reference evidence="1 2" key="1">
    <citation type="journal article" date="2016" name="Nat. Commun.">
        <title>Thousands of microbial genomes shed light on interconnected biogeochemical processes in an aquifer system.</title>
        <authorList>
            <person name="Anantharaman K."/>
            <person name="Brown C.T."/>
            <person name="Hug L.A."/>
            <person name="Sharon I."/>
            <person name="Castelle C.J."/>
            <person name="Probst A.J."/>
            <person name="Thomas B.C."/>
            <person name="Singh A."/>
            <person name="Wilkins M.J."/>
            <person name="Karaoz U."/>
            <person name="Brodie E.L."/>
            <person name="Williams K.H."/>
            <person name="Hubbard S.S."/>
            <person name="Banfield J.F."/>
        </authorList>
    </citation>
    <scope>NUCLEOTIDE SEQUENCE [LARGE SCALE GENOMIC DNA]</scope>
</reference>
<protein>
    <submittedName>
        <fullName evidence="1">Uncharacterized protein</fullName>
    </submittedName>
</protein>
<dbReference type="STRING" id="1798551.A3B30_00445"/>
<comment type="caution">
    <text evidence="1">The sequence shown here is derived from an EMBL/GenBank/DDBJ whole genome shotgun (WGS) entry which is preliminary data.</text>
</comment>
<proteinExistence type="predicted"/>
<gene>
    <name evidence="1" type="ORF">A3B30_00445</name>
</gene>
<dbReference type="Proteomes" id="UP000178248">
    <property type="component" value="Unassembled WGS sequence"/>
</dbReference>
<evidence type="ECO:0000313" key="2">
    <source>
        <dbReference type="Proteomes" id="UP000178248"/>
    </source>
</evidence>
<sequence>MERAFIFLTEQKRAGPVSRRRKNKFTLRLHSQNYASVKKHGRILLEERLAVKPLVRPDRFSSVKPLKTLILEVFQ</sequence>